<proteinExistence type="predicted"/>
<dbReference type="InterPro" id="IPR011576">
    <property type="entry name" value="Pyridox_Oxase_N"/>
</dbReference>
<sequence length="158" mass="17657">MSKRAALTEEERRFVLEQRVARLATADAAGHPHLVPVCYAFDGRCFYTPLDEKPKRVAATALRRVRNIEARPEAALLIDHYEEDWSRLGYVLVEGEAQLLPPGDERQQLAVALLRARYPQYQRMALEQLPVIMLTPRAVTSWGSGLASTASSAEPAQS</sequence>
<dbReference type="InterPro" id="IPR012349">
    <property type="entry name" value="Split_barrel_FMN-bd"/>
</dbReference>
<evidence type="ECO:0000313" key="3">
    <source>
        <dbReference type="EMBL" id="RAQ97254.1"/>
    </source>
</evidence>
<dbReference type="InterPro" id="IPR019967">
    <property type="entry name" value="F420-dep_enz_PPOX_Rv0121"/>
</dbReference>
<reference evidence="3 4" key="1">
    <citation type="submission" date="2016-08" db="EMBL/GenBank/DDBJ databases">
        <title>Analysis of Carbohydrate Active Enzymes in Thermogemmatispora T81 Reveals Carbohydrate Degradation Ability.</title>
        <authorList>
            <person name="Tomazini A."/>
            <person name="Lal S."/>
            <person name="Stott M."/>
            <person name="Henrissat B."/>
            <person name="Polikarpov I."/>
            <person name="Sparling R."/>
            <person name="Levin D.B."/>
        </authorList>
    </citation>
    <scope>NUCLEOTIDE SEQUENCE [LARGE SCALE GENOMIC DNA]</scope>
    <source>
        <strain evidence="3 4">T81</strain>
    </source>
</reference>
<organism evidence="3 4">
    <name type="scientific">Thermogemmatispora tikiterensis</name>
    <dbReference type="NCBI Taxonomy" id="1825093"/>
    <lineage>
        <taxon>Bacteria</taxon>
        <taxon>Bacillati</taxon>
        <taxon>Chloroflexota</taxon>
        <taxon>Ktedonobacteria</taxon>
        <taxon>Thermogemmatisporales</taxon>
        <taxon>Thermogemmatisporaceae</taxon>
        <taxon>Thermogemmatispora</taxon>
    </lineage>
</organism>
<dbReference type="PANTHER" id="PTHR35176:SF2">
    <property type="entry name" value="F420H(2)-DEPENDENT REDUCTASE RV1155"/>
    <property type="match status" value="1"/>
</dbReference>
<dbReference type="Gene3D" id="2.30.110.10">
    <property type="entry name" value="Electron Transport, Fmn-binding Protein, Chain A"/>
    <property type="match status" value="1"/>
</dbReference>
<feature type="domain" description="Pyridoxamine 5'-phosphate oxidase N-terminal" evidence="2">
    <location>
        <begin position="7"/>
        <end position="142"/>
    </location>
</feature>
<evidence type="ECO:0000259" key="2">
    <source>
        <dbReference type="Pfam" id="PF01243"/>
    </source>
</evidence>
<dbReference type="NCBIfam" id="TIGR03668">
    <property type="entry name" value="Rv0121_F420"/>
    <property type="match status" value="1"/>
</dbReference>
<keyword evidence="4" id="KW-1185">Reference proteome</keyword>
<dbReference type="SUPFAM" id="SSF50475">
    <property type="entry name" value="FMN-binding split barrel"/>
    <property type="match status" value="1"/>
</dbReference>
<evidence type="ECO:0000313" key="4">
    <source>
        <dbReference type="Proteomes" id="UP000248706"/>
    </source>
</evidence>
<dbReference type="EMBL" id="MCIF01000002">
    <property type="protein sequence ID" value="RAQ97254.1"/>
    <property type="molecule type" value="Genomic_DNA"/>
</dbReference>
<keyword evidence="1" id="KW-0560">Oxidoreductase</keyword>
<dbReference type="PANTHER" id="PTHR35176">
    <property type="entry name" value="HEME OXYGENASE HI_0854-RELATED"/>
    <property type="match status" value="1"/>
</dbReference>
<dbReference type="Proteomes" id="UP000248706">
    <property type="component" value="Unassembled WGS sequence"/>
</dbReference>
<comment type="caution">
    <text evidence="3">The sequence shown here is derived from an EMBL/GenBank/DDBJ whole genome shotgun (WGS) entry which is preliminary data.</text>
</comment>
<dbReference type="GO" id="GO:0016627">
    <property type="term" value="F:oxidoreductase activity, acting on the CH-CH group of donors"/>
    <property type="evidence" value="ECO:0007669"/>
    <property type="project" value="TreeGrafter"/>
</dbReference>
<accession>A0A328VPY2</accession>
<dbReference type="GO" id="GO:0070967">
    <property type="term" value="F:coenzyme F420 binding"/>
    <property type="evidence" value="ECO:0007669"/>
    <property type="project" value="TreeGrafter"/>
</dbReference>
<dbReference type="Pfam" id="PF01243">
    <property type="entry name" value="PNPOx_N"/>
    <property type="match status" value="1"/>
</dbReference>
<dbReference type="InterPro" id="IPR052019">
    <property type="entry name" value="F420H2_bilvrd_red/Heme_oxyg"/>
</dbReference>
<dbReference type="RefSeq" id="WP_112431491.1">
    <property type="nucleotide sequence ID" value="NZ_MCIF01000002.1"/>
</dbReference>
<gene>
    <name evidence="3" type="ORF">A4R35_17075</name>
</gene>
<dbReference type="OrthoDB" id="9812086at2"/>
<evidence type="ECO:0000256" key="1">
    <source>
        <dbReference type="ARBA" id="ARBA00023002"/>
    </source>
</evidence>
<dbReference type="AlphaFoldDB" id="A0A328VPY2"/>
<dbReference type="GO" id="GO:0005829">
    <property type="term" value="C:cytosol"/>
    <property type="evidence" value="ECO:0007669"/>
    <property type="project" value="TreeGrafter"/>
</dbReference>
<name>A0A328VPY2_9CHLR</name>
<protein>
    <submittedName>
        <fullName evidence="3">PPOX class F420-dependent oxidoreductase</fullName>
    </submittedName>
</protein>